<organism evidence="2 3">
    <name type="scientific">Janthinobacterium violaceinigrum</name>
    <dbReference type="NCBI Taxonomy" id="2654252"/>
    <lineage>
        <taxon>Bacteria</taxon>
        <taxon>Pseudomonadati</taxon>
        <taxon>Pseudomonadota</taxon>
        <taxon>Betaproteobacteria</taxon>
        <taxon>Burkholderiales</taxon>
        <taxon>Oxalobacteraceae</taxon>
        <taxon>Janthinobacterium</taxon>
    </lineage>
</organism>
<dbReference type="AlphaFoldDB" id="A0A6I1IQN6"/>
<reference evidence="2 3" key="1">
    <citation type="submission" date="2019-10" db="EMBL/GenBank/DDBJ databases">
        <title>Three novel species isolated from a subtropical stream in China.</title>
        <authorList>
            <person name="Lu H."/>
        </authorList>
    </citation>
    <scope>NUCLEOTIDE SEQUENCE [LARGE SCALE GENOMIC DNA]</scope>
    <source>
        <strain evidence="2 3">FT13W</strain>
    </source>
</reference>
<dbReference type="RefSeq" id="WP_152281165.1">
    <property type="nucleotide sequence ID" value="NZ_WFLI01000002.1"/>
</dbReference>
<proteinExistence type="predicted"/>
<evidence type="ECO:0000313" key="2">
    <source>
        <dbReference type="EMBL" id="KAB8066551.1"/>
    </source>
</evidence>
<dbReference type="Gene3D" id="3.30.110.70">
    <property type="entry name" value="Hypothetical protein apc22750. Chain B"/>
    <property type="match status" value="1"/>
</dbReference>
<dbReference type="EMBL" id="WFLI01000002">
    <property type="protein sequence ID" value="KAB8066551.1"/>
    <property type="molecule type" value="Genomic_DNA"/>
</dbReference>
<feature type="chain" id="PRO_5026090537" evidence="1">
    <location>
        <begin position="23"/>
        <end position="149"/>
    </location>
</feature>
<dbReference type="Proteomes" id="UP000468717">
    <property type="component" value="Unassembled WGS sequence"/>
</dbReference>
<feature type="signal peptide" evidence="1">
    <location>
        <begin position="1"/>
        <end position="22"/>
    </location>
</feature>
<name>A0A6I1IQN6_9BURK</name>
<evidence type="ECO:0000313" key="3">
    <source>
        <dbReference type="Proteomes" id="UP000468717"/>
    </source>
</evidence>
<protein>
    <submittedName>
        <fullName evidence="2">Excinuclease ATPase subunit</fullName>
    </submittedName>
</protein>
<accession>A0A6I1IQN6</accession>
<keyword evidence="3" id="KW-1185">Reference proteome</keyword>
<sequence>MKKMMILAAMGAALAVVLPAQAGDTRHMMSIANAMSANDAQARLGDTVKFYFGDQPTPPVATRISSDKTSQKTNGVGKSAETSCNWAFLSAMLALQKRAQSVGADAVVNIVSNYKNVENSSATEFECHEGTMMTGVALKGEFVKLKPGK</sequence>
<gene>
    <name evidence="2" type="ORF">GCN75_02315</name>
</gene>
<evidence type="ECO:0000256" key="1">
    <source>
        <dbReference type="SAM" id="SignalP"/>
    </source>
</evidence>
<keyword evidence="1" id="KW-0732">Signal</keyword>
<comment type="caution">
    <text evidence="2">The sequence shown here is derived from an EMBL/GenBank/DDBJ whole genome shotgun (WGS) entry which is preliminary data.</text>
</comment>